<evidence type="ECO:0000256" key="1">
    <source>
        <dbReference type="ARBA" id="ARBA00004442"/>
    </source>
</evidence>
<keyword evidence="4" id="KW-0472">Membrane</keyword>
<dbReference type="GO" id="GO:0009279">
    <property type="term" value="C:cell outer membrane"/>
    <property type="evidence" value="ECO:0007669"/>
    <property type="project" value="UniProtKB-SubCell"/>
</dbReference>
<dbReference type="SUPFAM" id="SSF48452">
    <property type="entry name" value="TPR-like"/>
    <property type="match status" value="1"/>
</dbReference>
<organism evidence="8 9">
    <name type="scientific">Chitinophaga japonensis</name>
    <name type="common">Flexibacter japonensis</name>
    <dbReference type="NCBI Taxonomy" id="104662"/>
    <lineage>
        <taxon>Bacteria</taxon>
        <taxon>Pseudomonadati</taxon>
        <taxon>Bacteroidota</taxon>
        <taxon>Chitinophagia</taxon>
        <taxon>Chitinophagales</taxon>
        <taxon>Chitinophagaceae</taxon>
        <taxon>Chitinophaga</taxon>
    </lineage>
</organism>
<evidence type="ECO:0000259" key="7">
    <source>
        <dbReference type="Pfam" id="PF14322"/>
    </source>
</evidence>
<sequence>MRILSIKYISLLLLSGTLLLGAGCNKYLEEEDPSNLSPDSYFTLPEHAEASVNAVYANLRFISDGAGIFSQNFQLLEAITGTSTSQTGQNSDLNNLLNLAYDADNVHIRQWWAALYRGIANANLGIAKIPGINPMDEAAKARYIGEAKFLRALHYFWLVRLWGDVPLLTEPVESYTSPDLYPGRTSQEEVYNQIVQDLKDAEAAGLPWSEESGRASLGAVKSLLASVYLTMAGQPLNKGAEYYRLAADKANEVITQGPFSLFAEYESLHNPDLDNQQERIFSVQYSADVSDARAGYQNILLPNFGGISAYGTQVGSTVPTVSFYESYETGDKRTEEQEYFYTAYYEGGSGALKNLNAPYIFKHFDRRANGTQGVPGTAQSGLNWPLIRYAEVLLIFAEAQNEADGAPSAAAIAALKEIRDRANLTTPATFTQAAFREAVWRERWHELCYEGKTWFDMVRLRKAYNEDTNGFDEFVGHSFSYGPTLEDKHLLLPLPTLEMNNNPSLRPQNPGYAQ</sequence>
<evidence type="ECO:0000313" key="8">
    <source>
        <dbReference type="EMBL" id="TWI89191.1"/>
    </source>
</evidence>
<dbReference type="InterPro" id="IPR012944">
    <property type="entry name" value="SusD_RagB_dom"/>
</dbReference>
<evidence type="ECO:0000256" key="3">
    <source>
        <dbReference type="ARBA" id="ARBA00022729"/>
    </source>
</evidence>
<dbReference type="OrthoDB" id="5694214at2"/>
<dbReference type="Gene3D" id="1.25.40.390">
    <property type="match status" value="1"/>
</dbReference>
<protein>
    <submittedName>
        <fullName evidence="8">Putative outer membrane starch-binding protein</fullName>
    </submittedName>
</protein>
<dbReference type="Pfam" id="PF14322">
    <property type="entry name" value="SusD-like_3"/>
    <property type="match status" value="1"/>
</dbReference>
<comment type="caution">
    <text evidence="8">The sequence shown here is derived from an EMBL/GenBank/DDBJ whole genome shotgun (WGS) entry which is preliminary data.</text>
</comment>
<feature type="domain" description="SusD-like N-terminal" evidence="7">
    <location>
        <begin position="26"/>
        <end position="229"/>
    </location>
</feature>
<dbReference type="AlphaFoldDB" id="A0A562T6L7"/>
<dbReference type="InterPro" id="IPR011990">
    <property type="entry name" value="TPR-like_helical_dom_sf"/>
</dbReference>
<name>A0A562T6L7_CHIJA</name>
<evidence type="ECO:0000256" key="4">
    <source>
        <dbReference type="ARBA" id="ARBA00023136"/>
    </source>
</evidence>
<keyword evidence="9" id="KW-1185">Reference proteome</keyword>
<evidence type="ECO:0000313" key="9">
    <source>
        <dbReference type="Proteomes" id="UP000316778"/>
    </source>
</evidence>
<keyword evidence="5" id="KW-0998">Cell outer membrane</keyword>
<feature type="domain" description="RagB/SusD" evidence="6">
    <location>
        <begin position="331"/>
        <end position="512"/>
    </location>
</feature>
<dbReference type="Pfam" id="PF07980">
    <property type="entry name" value="SusD_RagB"/>
    <property type="match status" value="1"/>
</dbReference>
<accession>A0A562T6L7</accession>
<proteinExistence type="inferred from homology"/>
<dbReference type="Proteomes" id="UP000316778">
    <property type="component" value="Unassembled WGS sequence"/>
</dbReference>
<reference evidence="8 9" key="1">
    <citation type="journal article" date="2013" name="Stand. Genomic Sci.">
        <title>Genomic Encyclopedia of Type Strains, Phase I: The one thousand microbial genomes (KMG-I) project.</title>
        <authorList>
            <person name="Kyrpides N.C."/>
            <person name="Woyke T."/>
            <person name="Eisen J.A."/>
            <person name="Garrity G."/>
            <person name="Lilburn T.G."/>
            <person name="Beck B.J."/>
            <person name="Whitman W.B."/>
            <person name="Hugenholtz P."/>
            <person name="Klenk H.P."/>
        </authorList>
    </citation>
    <scope>NUCLEOTIDE SEQUENCE [LARGE SCALE GENOMIC DNA]</scope>
    <source>
        <strain evidence="8 9">DSM 13484</strain>
    </source>
</reference>
<dbReference type="RefSeq" id="WP_145715326.1">
    <property type="nucleotide sequence ID" value="NZ_BAAAFY010000001.1"/>
</dbReference>
<evidence type="ECO:0000256" key="5">
    <source>
        <dbReference type="ARBA" id="ARBA00023237"/>
    </source>
</evidence>
<dbReference type="EMBL" id="VLLG01000003">
    <property type="protein sequence ID" value="TWI89191.1"/>
    <property type="molecule type" value="Genomic_DNA"/>
</dbReference>
<comment type="similarity">
    <text evidence="2">Belongs to the SusD family.</text>
</comment>
<gene>
    <name evidence="8" type="ORF">LX66_3285</name>
</gene>
<evidence type="ECO:0000256" key="2">
    <source>
        <dbReference type="ARBA" id="ARBA00006275"/>
    </source>
</evidence>
<evidence type="ECO:0000259" key="6">
    <source>
        <dbReference type="Pfam" id="PF07980"/>
    </source>
</evidence>
<dbReference type="InterPro" id="IPR033985">
    <property type="entry name" value="SusD-like_N"/>
</dbReference>
<comment type="subcellular location">
    <subcellularLocation>
        <location evidence="1">Cell outer membrane</location>
    </subcellularLocation>
</comment>
<dbReference type="CDD" id="cd08977">
    <property type="entry name" value="SusD"/>
    <property type="match status" value="1"/>
</dbReference>
<keyword evidence="3" id="KW-0732">Signal</keyword>
<dbReference type="PROSITE" id="PS51257">
    <property type="entry name" value="PROKAR_LIPOPROTEIN"/>
    <property type="match status" value="1"/>
</dbReference>